<protein>
    <submittedName>
        <fullName evidence="1">Uncharacterized protein</fullName>
    </submittedName>
</protein>
<evidence type="ECO:0000313" key="2">
    <source>
        <dbReference type="Proteomes" id="UP000187012"/>
    </source>
</evidence>
<proteinExistence type="predicted"/>
<sequence>MSEQGVVLPLNEDQIRQIHSMTGQHVASIRVVADFPGLQRIQGLQGVQGFGPQAVSYTHLTLPTSDLV</sequence>
<accession>A0A1N7SQT6</accession>
<keyword evidence="2" id="KW-1185">Reference proteome</keyword>
<dbReference type="EMBL" id="CYGX02000166">
    <property type="protein sequence ID" value="SIT49676.1"/>
    <property type="molecule type" value="Genomic_DNA"/>
</dbReference>
<evidence type="ECO:0000313" key="1">
    <source>
        <dbReference type="EMBL" id="SIT49676.1"/>
    </source>
</evidence>
<reference evidence="1 2" key="1">
    <citation type="submission" date="2016-12" db="EMBL/GenBank/DDBJ databases">
        <authorList>
            <person name="Song W.-J."/>
            <person name="Kurnit D.M."/>
        </authorList>
    </citation>
    <scope>NUCLEOTIDE SEQUENCE [LARGE SCALE GENOMIC DNA]</scope>
    <source>
        <strain evidence="1 2">STM7296</strain>
    </source>
</reference>
<dbReference type="Proteomes" id="UP000187012">
    <property type="component" value="Unassembled WGS sequence"/>
</dbReference>
<organism evidence="1 2">
    <name type="scientific">Paraburkholderia ribeironis</name>
    <dbReference type="NCBI Taxonomy" id="1247936"/>
    <lineage>
        <taxon>Bacteria</taxon>
        <taxon>Pseudomonadati</taxon>
        <taxon>Pseudomonadota</taxon>
        <taxon>Betaproteobacteria</taxon>
        <taxon>Burkholderiales</taxon>
        <taxon>Burkholderiaceae</taxon>
        <taxon>Paraburkholderia</taxon>
    </lineage>
</organism>
<name>A0A1N7SQT6_9BURK</name>
<dbReference type="OrthoDB" id="8945415at2"/>
<gene>
    <name evidence="1" type="ORF">BN2475_1660005</name>
</gene>
<dbReference type="AlphaFoldDB" id="A0A1N7SQT6"/>